<accession>A0A183TDF5</accession>
<gene>
    <name evidence="2" type="ORF">SSLN_LOCUS14503</name>
</gene>
<dbReference type="PANTHER" id="PTHR31005">
    <property type="entry name" value="DUF4139 DOMAIN-CONTAINING PROTEIN"/>
    <property type="match status" value="1"/>
</dbReference>
<evidence type="ECO:0000256" key="1">
    <source>
        <dbReference type="SAM" id="MobiDB-lite"/>
    </source>
</evidence>
<evidence type="ECO:0000313" key="4">
    <source>
        <dbReference type="WBParaSite" id="SSLN_0001505001-mRNA-1"/>
    </source>
</evidence>
<dbReference type="Proteomes" id="UP000275846">
    <property type="component" value="Unassembled WGS sequence"/>
</dbReference>
<evidence type="ECO:0000313" key="3">
    <source>
        <dbReference type="Proteomes" id="UP000275846"/>
    </source>
</evidence>
<proteinExistence type="predicted"/>
<evidence type="ECO:0000313" key="2">
    <source>
        <dbReference type="EMBL" id="VDM00889.1"/>
    </source>
</evidence>
<dbReference type="AlphaFoldDB" id="A0A183TDF5"/>
<protein>
    <submittedName>
        <fullName evidence="4">SEA domain-containing protein</fullName>
    </submittedName>
</protein>
<name>A0A183TDF5_SCHSO</name>
<dbReference type="InterPro" id="IPR011935">
    <property type="entry name" value="CHP02231"/>
</dbReference>
<dbReference type="PANTHER" id="PTHR31005:SF8">
    <property type="entry name" value="DUF4139 DOMAIN-CONTAINING PROTEIN"/>
    <property type="match status" value="1"/>
</dbReference>
<reference evidence="2 3" key="2">
    <citation type="submission" date="2018-11" db="EMBL/GenBank/DDBJ databases">
        <authorList>
            <consortium name="Pathogen Informatics"/>
        </authorList>
    </citation>
    <scope>NUCLEOTIDE SEQUENCE [LARGE SCALE GENOMIC DNA]</scope>
    <source>
        <strain evidence="2 3">NST_G2</strain>
    </source>
</reference>
<dbReference type="STRING" id="70667.A0A183TDF5"/>
<reference evidence="4" key="1">
    <citation type="submission" date="2016-06" db="UniProtKB">
        <authorList>
            <consortium name="WormBaseParasite"/>
        </authorList>
    </citation>
    <scope>IDENTIFICATION</scope>
</reference>
<feature type="region of interest" description="Disordered" evidence="1">
    <location>
        <begin position="29"/>
        <end position="48"/>
    </location>
</feature>
<organism evidence="4">
    <name type="scientific">Schistocephalus solidus</name>
    <name type="common">Tapeworm</name>
    <dbReference type="NCBI Taxonomy" id="70667"/>
    <lineage>
        <taxon>Eukaryota</taxon>
        <taxon>Metazoa</taxon>
        <taxon>Spiralia</taxon>
        <taxon>Lophotrochozoa</taxon>
        <taxon>Platyhelminthes</taxon>
        <taxon>Cestoda</taxon>
        <taxon>Eucestoda</taxon>
        <taxon>Diphyllobothriidea</taxon>
        <taxon>Diphyllobothriidae</taxon>
        <taxon>Schistocephalus</taxon>
    </lineage>
</organism>
<dbReference type="WBParaSite" id="SSLN_0001505001-mRNA-1">
    <property type="protein sequence ID" value="SSLN_0001505001-mRNA-1"/>
    <property type="gene ID" value="SSLN_0001505001"/>
</dbReference>
<sequence>MKLSHASYSLGQSPRPIATPMSTLQRAMSTTDGQASQRIRGSSISRATSRQGLGTSLLLNTAADVDPSHAVASVPPQQPPVATVLFEVPRPPALVPCTNEEVRVTVGLLDIQPQYDYVTVPKRSLSTFLKAHARNTSNFYILPGPTNIYSDNTFIGKVSGLRTVPSFGLRRTNLETASVTFKQIIDVHNTFQRPVKVTVVDQLPASGEDKIKVRN</sequence>
<dbReference type="EMBL" id="UYSU01039040">
    <property type="protein sequence ID" value="VDM00889.1"/>
    <property type="molecule type" value="Genomic_DNA"/>
</dbReference>
<keyword evidence="3" id="KW-1185">Reference proteome</keyword>
<dbReference type="OrthoDB" id="6273705at2759"/>